<dbReference type="AlphaFoldDB" id="A0A1X0NJ28"/>
<feature type="domain" description="PRMT5 arginine-N-methyltransferase" evidence="4">
    <location>
        <begin position="376"/>
        <end position="571"/>
    </location>
</feature>
<organism evidence="6 7">
    <name type="scientific">Trypanosoma theileri</name>
    <dbReference type="NCBI Taxonomy" id="67003"/>
    <lineage>
        <taxon>Eukaryota</taxon>
        <taxon>Discoba</taxon>
        <taxon>Euglenozoa</taxon>
        <taxon>Kinetoplastea</taxon>
        <taxon>Metakinetoplastina</taxon>
        <taxon>Trypanosomatida</taxon>
        <taxon>Trypanosomatidae</taxon>
        <taxon>Trypanosoma</taxon>
    </lineage>
</organism>
<sequence>MEKEIIPGGNPVPSVPSDFEVCDQIDPSADEAMYSDTSRDGGSQVHGLQQYGVSGGKTLLSSLQQQEMCKASLCLFPLGNCANNNNNADSTTPSCSLFTALVANEEKAGGSVEHLWEFLSHTSSWGPTACGCVSPSSWRTPSEVKTILEQLRLAAFLGLRAVMVPLPENNDSDSDSDDDTNNDNNNYGSDGDSVVARAISVLREHLRHSPVTNIWVRCDASCSSHRLNFSRLRTVLMWGSSLPSLAEAADCVARESVHRVFPYLFFSQTFGALPSEWLGEPVVAFEVPSEDKMRRALCSNAKEGVHLHLPSDVIPLAVSFWATPQPRFITLGSFMVELLRRRAIPVFALTHFADMYNIMNQLYKQTVIDSGKDTFADFEDVLQLPLQPLGHMLPSGTYEVFERDRTKYQQYHAALVSYFSNWLSHRKERSHALLCNQCANGPKFIKTDSVYIVLLGAGRGPLIEECLSAASGVGLRVHLFAVEKNPEALEFVRLRLRSDVRWSQWMNTCGHVVEVIHADGRTISSLAAKEKNFPIEWGLCDLVVSELLGSFGDNELSPECIDDFYSDLQQYQTSMGIPHNPYIVSIPQAYTAWIAPLYSAWMESSVATAAISGLTVLPSYCSDRRAALFHSMFVTNITRAVALSEPQACWTFHHFTSEEEEDDDEEGQEKRKEREAKLTFHLTSAGRCSGFIGYFTALLFKPDSAMNTDSNNNNNNVDPVHISTTLSTLYQGRTPNMFSWFPCVFALEPRDILEASAGDLLHLHLRRCVNVEESRVWYSYDASIECPEKDNKNKNKNKKKEEEEEEVDEERKKPTNAVKKATGVVNDKGWAASIFLSF</sequence>
<evidence type="ECO:0000259" key="5">
    <source>
        <dbReference type="Pfam" id="PF17286"/>
    </source>
</evidence>
<protein>
    <submittedName>
        <fullName evidence="6">Putative arginine N-methyltransferase, type II</fullName>
    </submittedName>
</protein>
<evidence type="ECO:0000259" key="4">
    <source>
        <dbReference type="Pfam" id="PF05185"/>
    </source>
</evidence>
<dbReference type="PROSITE" id="PS51678">
    <property type="entry name" value="SAM_MT_PRMT"/>
    <property type="match status" value="1"/>
</dbReference>
<keyword evidence="7" id="KW-1185">Reference proteome</keyword>
<comment type="caution">
    <text evidence="6">The sequence shown here is derived from an EMBL/GenBank/DDBJ whole genome shotgun (WGS) entry which is preliminary data.</text>
</comment>
<proteinExistence type="predicted"/>
<evidence type="ECO:0000313" key="7">
    <source>
        <dbReference type="Proteomes" id="UP000192257"/>
    </source>
</evidence>
<dbReference type="RefSeq" id="XP_028878255.1">
    <property type="nucleotide sequence ID" value="XM_029030486.1"/>
</dbReference>
<dbReference type="PANTHER" id="PTHR10738">
    <property type="entry name" value="PROTEIN ARGININE N-METHYLTRANSFERASE 5"/>
    <property type="match status" value="1"/>
</dbReference>
<dbReference type="Gene3D" id="2.70.160.11">
    <property type="entry name" value="Hnrnp arginine n-methyltransferase1"/>
    <property type="match status" value="1"/>
</dbReference>
<dbReference type="GO" id="GO:0016274">
    <property type="term" value="F:protein-arginine N-methyltransferase activity"/>
    <property type="evidence" value="ECO:0007669"/>
    <property type="project" value="InterPro"/>
</dbReference>
<dbReference type="Proteomes" id="UP000192257">
    <property type="component" value="Unassembled WGS sequence"/>
</dbReference>
<dbReference type="OrthoDB" id="1368803at2759"/>
<feature type="compositionally biased region" description="Low complexity" evidence="3">
    <location>
        <begin position="182"/>
        <end position="192"/>
    </location>
</feature>
<dbReference type="GO" id="GO:0005829">
    <property type="term" value="C:cytosol"/>
    <property type="evidence" value="ECO:0007669"/>
    <property type="project" value="TreeGrafter"/>
</dbReference>
<dbReference type="GO" id="GO:0006355">
    <property type="term" value="P:regulation of DNA-templated transcription"/>
    <property type="evidence" value="ECO:0007669"/>
    <property type="project" value="TreeGrafter"/>
</dbReference>
<dbReference type="GeneID" id="39990266"/>
<accession>A0A1X0NJ28</accession>
<keyword evidence="1 2" id="KW-0949">S-adenosyl-L-methionine</keyword>
<evidence type="ECO:0000256" key="3">
    <source>
        <dbReference type="SAM" id="MobiDB-lite"/>
    </source>
</evidence>
<reference evidence="6 7" key="1">
    <citation type="submission" date="2017-03" db="EMBL/GenBank/DDBJ databases">
        <title>An alternative strategy for trypanosome survival in the mammalian bloodstream revealed through genome and transcriptome analysis of the ubiquitous bovine parasite Trypanosoma (Megatrypanum) theileri.</title>
        <authorList>
            <person name="Kelly S."/>
            <person name="Ivens A."/>
            <person name="Mott A."/>
            <person name="O'Neill E."/>
            <person name="Emms D."/>
            <person name="Macleod O."/>
            <person name="Voorheis P."/>
            <person name="Matthews J."/>
            <person name="Matthews K."/>
            <person name="Carrington M."/>
        </authorList>
    </citation>
    <scope>NUCLEOTIDE SEQUENCE [LARGE SCALE GENOMIC DNA]</scope>
    <source>
        <strain evidence="6">Edinburgh</strain>
    </source>
</reference>
<dbReference type="SUPFAM" id="SSF53335">
    <property type="entry name" value="S-adenosyl-L-methionine-dependent methyltransferases"/>
    <property type="match status" value="1"/>
</dbReference>
<keyword evidence="2 6" id="KW-0489">Methyltransferase</keyword>
<name>A0A1X0NJ28_9TRYP</name>
<dbReference type="Pfam" id="PF05185">
    <property type="entry name" value="PRMT5"/>
    <property type="match status" value="1"/>
</dbReference>
<dbReference type="Pfam" id="PF17286">
    <property type="entry name" value="PRMT5_C"/>
    <property type="match status" value="1"/>
</dbReference>
<dbReference type="VEuPathDB" id="TriTrypDB:TM35_000481500"/>
<feature type="compositionally biased region" description="Acidic residues" evidence="3">
    <location>
        <begin position="170"/>
        <end position="181"/>
    </location>
</feature>
<dbReference type="InterPro" id="IPR029063">
    <property type="entry name" value="SAM-dependent_MTases_sf"/>
</dbReference>
<dbReference type="PANTHER" id="PTHR10738:SF0">
    <property type="entry name" value="PROTEIN ARGININE N-METHYLTRANSFERASE 5"/>
    <property type="match status" value="1"/>
</dbReference>
<feature type="region of interest" description="Disordered" evidence="3">
    <location>
        <begin position="167"/>
        <end position="192"/>
    </location>
</feature>
<evidence type="ECO:0000256" key="2">
    <source>
        <dbReference type="PROSITE-ProRule" id="PRU01015"/>
    </source>
</evidence>
<keyword evidence="2 6" id="KW-0808">Transferase</keyword>
<feature type="region of interest" description="Disordered" evidence="3">
    <location>
        <begin position="789"/>
        <end position="820"/>
    </location>
</feature>
<gene>
    <name evidence="6" type="ORF">TM35_000481500</name>
</gene>
<evidence type="ECO:0000313" key="6">
    <source>
        <dbReference type="EMBL" id="ORC84189.1"/>
    </source>
</evidence>
<feature type="domain" description="PRMT5 oligomerisation" evidence="5">
    <location>
        <begin position="590"/>
        <end position="787"/>
    </location>
</feature>
<dbReference type="GO" id="GO:0005634">
    <property type="term" value="C:nucleus"/>
    <property type="evidence" value="ECO:0007669"/>
    <property type="project" value="TreeGrafter"/>
</dbReference>
<evidence type="ECO:0000256" key="1">
    <source>
        <dbReference type="ARBA" id="ARBA00022691"/>
    </source>
</evidence>
<dbReference type="InterPro" id="IPR025799">
    <property type="entry name" value="Arg_MeTrfase"/>
</dbReference>
<dbReference type="GO" id="GO:0032259">
    <property type="term" value="P:methylation"/>
    <property type="evidence" value="ECO:0007669"/>
    <property type="project" value="UniProtKB-KW"/>
</dbReference>
<dbReference type="STRING" id="67003.A0A1X0NJ28"/>
<dbReference type="InterPro" id="IPR035248">
    <property type="entry name" value="PRMT5_C"/>
</dbReference>
<dbReference type="EMBL" id="NBCO01000048">
    <property type="protein sequence ID" value="ORC84189.1"/>
    <property type="molecule type" value="Genomic_DNA"/>
</dbReference>
<dbReference type="InterPro" id="IPR035075">
    <property type="entry name" value="PRMT5"/>
</dbReference>
<dbReference type="Gene3D" id="3.40.50.150">
    <property type="entry name" value="Vaccinia Virus protein VP39"/>
    <property type="match status" value="1"/>
</dbReference>